<sequence>MKKALNVALDLGCDDELINIINQFITEKVTKHHGRPTTKRLKSSSKSQSYKASTHSYHTINPQDSNLRIPLAPLVNNNSNDGHALAPLVNNDSNDGYALAPLVNNDSNGSNALNNNIESHVKKVKGDIYVILQCK</sequence>
<dbReference type="EMBL" id="QKWP01004609">
    <property type="protein sequence ID" value="RIB00281.1"/>
    <property type="molecule type" value="Genomic_DNA"/>
</dbReference>
<proteinExistence type="predicted"/>
<protein>
    <submittedName>
        <fullName evidence="2">Uncharacterized protein</fullName>
    </submittedName>
</protein>
<feature type="region of interest" description="Disordered" evidence="1">
    <location>
        <begin position="31"/>
        <end position="64"/>
    </location>
</feature>
<feature type="compositionally biased region" description="Low complexity" evidence="1">
    <location>
        <begin position="44"/>
        <end position="56"/>
    </location>
</feature>
<evidence type="ECO:0000256" key="1">
    <source>
        <dbReference type="SAM" id="MobiDB-lite"/>
    </source>
</evidence>
<evidence type="ECO:0000313" key="3">
    <source>
        <dbReference type="Proteomes" id="UP000266673"/>
    </source>
</evidence>
<dbReference type="AlphaFoldDB" id="A0A397TS75"/>
<name>A0A397TS75_9GLOM</name>
<dbReference type="Proteomes" id="UP000266673">
    <property type="component" value="Unassembled WGS sequence"/>
</dbReference>
<gene>
    <name evidence="2" type="ORF">C2G38_2234864</name>
</gene>
<evidence type="ECO:0000313" key="2">
    <source>
        <dbReference type="EMBL" id="RIB00281.1"/>
    </source>
</evidence>
<reference evidence="2 3" key="1">
    <citation type="submission" date="2018-06" db="EMBL/GenBank/DDBJ databases">
        <title>Comparative genomics reveals the genomic features of Rhizophagus irregularis, R. cerebriforme, R. diaphanum and Gigaspora rosea, and their symbiotic lifestyle signature.</title>
        <authorList>
            <person name="Morin E."/>
            <person name="San Clemente H."/>
            <person name="Chen E.C.H."/>
            <person name="De La Providencia I."/>
            <person name="Hainaut M."/>
            <person name="Kuo A."/>
            <person name="Kohler A."/>
            <person name="Murat C."/>
            <person name="Tang N."/>
            <person name="Roy S."/>
            <person name="Loubradou J."/>
            <person name="Henrissat B."/>
            <person name="Grigoriev I.V."/>
            <person name="Corradi N."/>
            <person name="Roux C."/>
            <person name="Martin F.M."/>
        </authorList>
    </citation>
    <scope>NUCLEOTIDE SEQUENCE [LARGE SCALE GENOMIC DNA]</scope>
    <source>
        <strain evidence="2 3">DAOM 194757</strain>
    </source>
</reference>
<accession>A0A397TS75</accession>
<organism evidence="2 3">
    <name type="scientific">Gigaspora rosea</name>
    <dbReference type="NCBI Taxonomy" id="44941"/>
    <lineage>
        <taxon>Eukaryota</taxon>
        <taxon>Fungi</taxon>
        <taxon>Fungi incertae sedis</taxon>
        <taxon>Mucoromycota</taxon>
        <taxon>Glomeromycotina</taxon>
        <taxon>Glomeromycetes</taxon>
        <taxon>Diversisporales</taxon>
        <taxon>Gigasporaceae</taxon>
        <taxon>Gigaspora</taxon>
    </lineage>
</organism>
<comment type="caution">
    <text evidence="2">The sequence shown here is derived from an EMBL/GenBank/DDBJ whole genome shotgun (WGS) entry which is preliminary data.</text>
</comment>
<feature type="compositionally biased region" description="Basic residues" evidence="1">
    <location>
        <begin position="31"/>
        <end position="43"/>
    </location>
</feature>
<keyword evidence="3" id="KW-1185">Reference proteome</keyword>